<dbReference type="InterPro" id="IPR026268">
    <property type="entry name" value="RseC"/>
</dbReference>
<gene>
    <name evidence="1" type="primary">rseC</name>
    <name evidence="1" type="ORF">SIN8267_00511</name>
</gene>
<dbReference type="RefSeq" id="WP_237443104.1">
    <property type="nucleotide sequence ID" value="NZ_CAKLPX010000001.1"/>
</dbReference>
<evidence type="ECO:0000313" key="2">
    <source>
        <dbReference type="Proteomes" id="UP000838100"/>
    </source>
</evidence>
<evidence type="ECO:0000313" key="1">
    <source>
        <dbReference type="EMBL" id="CAH0990419.1"/>
    </source>
</evidence>
<dbReference type="InterPro" id="IPR007359">
    <property type="entry name" value="SigmaE_reg_RseC_MucC"/>
</dbReference>
<name>A0ABN8ED87_9GAMM</name>
<dbReference type="PIRSF" id="PIRSF004923">
    <property type="entry name" value="RseC"/>
    <property type="match status" value="1"/>
</dbReference>
<comment type="caution">
    <text evidence="1">The sequence shown here is derived from an EMBL/GenBank/DDBJ whole genome shotgun (WGS) entry which is preliminary data.</text>
</comment>
<dbReference type="PANTHER" id="PTHR35867">
    <property type="entry name" value="PROTEIN RSEC"/>
    <property type="match status" value="1"/>
</dbReference>
<dbReference type="Pfam" id="PF04246">
    <property type="entry name" value="RseC_MucC"/>
    <property type="match status" value="1"/>
</dbReference>
<proteinExistence type="predicted"/>
<dbReference type="EMBL" id="CAKLPX010000001">
    <property type="protein sequence ID" value="CAH0990419.1"/>
    <property type="molecule type" value="Genomic_DNA"/>
</dbReference>
<dbReference type="PANTHER" id="PTHR35867:SF1">
    <property type="entry name" value="PROTEIN RSEC"/>
    <property type="match status" value="1"/>
</dbReference>
<keyword evidence="2" id="KW-1185">Reference proteome</keyword>
<dbReference type="Proteomes" id="UP000838100">
    <property type="component" value="Unassembled WGS sequence"/>
</dbReference>
<reference evidence="1" key="1">
    <citation type="submission" date="2021-12" db="EMBL/GenBank/DDBJ databases">
        <authorList>
            <person name="Rodrigo-Torres L."/>
            <person name="Arahal R. D."/>
            <person name="Lucena T."/>
        </authorList>
    </citation>
    <scope>NUCLEOTIDE SEQUENCE</scope>
    <source>
        <strain evidence="1">CECT 8267</strain>
    </source>
</reference>
<sequence length="154" mass="16287">MNEEARVVAKEDGLLWLVTQRQTSCGTCAAKKGCSQKVLAELGAKDAHYIKVDQHPEMQANVGDIVEIMVPGEAIVKGSLQIYSLPLLTMIVGAAIGDGYAGDGGAIAAAIIGFCAGLWVSKKLINQDANCRRLQPEIVAVRPGLVTTQAVEVR</sequence>
<organism evidence="1 2">
    <name type="scientific">Sinobacterium norvegicum</name>
    <dbReference type="NCBI Taxonomy" id="1641715"/>
    <lineage>
        <taxon>Bacteria</taxon>
        <taxon>Pseudomonadati</taxon>
        <taxon>Pseudomonadota</taxon>
        <taxon>Gammaproteobacteria</taxon>
        <taxon>Cellvibrionales</taxon>
        <taxon>Spongiibacteraceae</taxon>
        <taxon>Sinobacterium</taxon>
    </lineage>
</organism>
<accession>A0ABN8ED87</accession>
<protein>
    <submittedName>
        <fullName evidence="1">Protein RseC</fullName>
    </submittedName>
</protein>